<keyword evidence="10" id="KW-1185">Reference proteome</keyword>
<evidence type="ECO:0000256" key="6">
    <source>
        <dbReference type="ARBA" id="ARBA00023136"/>
    </source>
</evidence>
<dbReference type="SUPFAM" id="SSF103473">
    <property type="entry name" value="MFS general substrate transporter"/>
    <property type="match status" value="1"/>
</dbReference>
<accession>A0A0M0K535</accession>
<feature type="transmembrane region" description="Helical" evidence="8">
    <location>
        <begin position="59"/>
        <end position="92"/>
    </location>
</feature>
<feature type="transmembrane region" description="Helical" evidence="8">
    <location>
        <begin position="366"/>
        <end position="385"/>
    </location>
</feature>
<dbReference type="OrthoDB" id="754047at2759"/>
<keyword evidence="5 8" id="KW-1133">Transmembrane helix</keyword>
<dbReference type="PANTHER" id="PTHR31585">
    <property type="entry name" value="FOLATE-BIOPTERIN TRANSPORTER 1, CHLOROPLASTIC"/>
    <property type="match status" value="1"/>
</dbReference>
<feature type="transmembrane region" description="Helical" evidence="8">
    <location>
        <begin position="123"/>
        <end position="141"/>
    </location>
</feature>
<evidence type="ECO:0000313" key="10">
    <source>
        <dbReference type="Proteomes" id="UP000037460"/>
    </source>
</evidence>
<organism evidence="9 10">
    <name type="scientific">Chrysochromulina tobinii</name>
    <dbReference type="NCBI Taxonomy" id="1460289"/>
    <lineage>
        <taxon>Eukaryota</taxon>
        <taxon>Haptista</taxon>
        <taxon>Haptophyta</taxon>
        <taxon>Prymnesiophyceae</taxon>
        <taxon>Prymnesiales</taxon>
        <taxon>Chrysochromulinaceae</taxon>
        <taxon>Chrysochromulina</taxon>
    </lineage>
</organism>
<feature type="transmembrane region" description="Helical" evidence="8">
    <location>
        <begin position="231"/>
        <end position="250"/>
    </location>
</feature>
<keyword evidence="3" id="KW-0813">Transport</keyword>
<evidence type="ECO:0000256" key="3">
    <source>
        <dbReference type="ARBA" id="ARBA00022448"/>
    </source>
</evidence>
<evidence type="ECO:0000256" key="1">
    <source>
        <dbReference type="ARBA" id="ARBA00004141"/>
    </source>
</evidence>
<gene>
    <name evidence="9" type="ORF">Ctob_011672</name>
</gene>
<evidence type="ECO:0000256" key="2">
    <source>
        <dbReference type="ARBA" id="ARBA00007015"/>
    </source>
</evidence>
<dbReference type="InterPro" id="IPR039309">
    <property type="entry name" value="BT1"/>
</dbReference>
<feature type="transmembrane region" description="Helical" evidence="8">
    <location>
        <begin position="397"/>
        <end position="416"/>
    </location>
</feature>
<feature type="transmembrane region" description="Helical" evidence="8">
    <location>
        <begin position="153"/>
        <end position="171"/>
    </location>
</feature>
<comment type="subcellular location">
    <subcellularLocation>
        <location evidence="1">Membrane</location>
        <topology evidence="1">Multi-pass membrane protein</topology>
    </subcellularLocation>
</comment>
<dbReference type="EMBL" id="JWZX01001442">
    <property type="protein sequence ID" value="KOO33727.1"/>
    <property type="molecule type" value="Genomic_DNA"/>
</dbReference>
<comment type="similarity">
    <text evidence="2">Belongs to the major facilitator superfamily. Folate-biopterin transporter (TC 2.A.71) family.</text>
</comment>
<protein>
    <submittedName>
        <fullName evidence="9">Folate-biopterin transporter family</fullName>
    </submittedName>
</protein>
<dbReference type="Proteomes" id="UP000037460">
    <property type="component" value="Unassembled WGS sequence"/>
</dbReference>
<feature type="compositionally biased region" description="Basic and acidic residues" evidence="7">
    <location>
        <begin position="562"/>
        <end position="572"/>
    </location>
</feature>
<evidence type="ECO:0000256" key="5">
    <source>
        <dbReference type="ARBA" id="ARBA00022989"/>
    </source>
</evidence>
<evidence type="ECO:0000256" key="4">
    <source>
        <dbReference type="ARBA" id="ARBA00022692"/>
    </source>
</evidence>
<name>A0A0M0K535_9EUKA</name>
<dbReference type="AlphaFoldDB" id="A0A0M0K535"/>
<reference evidence="10" key="1">
    <citation type="journal article" date="2015" name="PLoS Genet.">
        <title>Genome Sequence and Transcriptome Analyses of Chrysochromulina tobin: Metabolic Tools for Enhanced Algal Fitness in the Prominent Order Prymnesiales (Haptophyceae).</title>
        <authorList>
            <person name="Hovde B.T."/>
            <person name="Deodato C.R."/>
            <person name="Hunsperger H.M."/>
            <person name="Ryken S.A."/>
            <person name="Yost W."/>
            <person name="Jha R.K."/>
            <person name="Patterson J."/>
            <person name="Monnat R.J. Jr."/>
            <person name="Barlow S.B."/>
            <person name="Starkenburg S.R."/>
            <person name="Cattolico R.A."/>
        </authorList>
    </citation>
    <scope>NUCLEOTIDE SEQUENCE</scope>
    <source>
        <strain evidence="10">CCMP291</strain>
    </source>
</reference>
<dbReference type="PANTHER" id="PTHR31585:SF0">
    <property type="entry name" value="FOLATE-BIOPTERIN TRANSPORTER 1, CHLOROPLASTIC"/>
    <property type="match status" value="1"/>
</dbReference>
<feature type="region of interest" description="Disordered" evidence="7">
    <location>
        <begin position="546"/>
        <end position="582"/>
    </location>
</feature>
<evidence type="ECO:0000313" key="9">
    <source>
        <dbReference type="EMBL" id="KOO33727.1"/>
    </source>
</evidence>
<dbReference type="Pfam" id="PF03092">
    <property type="entry name" value="BT1"/>
    <property type="match status" value="1"/>
</dbReference>
<dbReference type="GO" id="GO:0016020">
    <property type="term" value="C:membrane"/>
    <property type="evidence" value="ECO:0007669"/>
    <property type="project" value="UniProtKB-SubCell"/>
</dbReference>
<keyword evidence="4 8" id="KW-0812">Transmembrane</keyword>
<keyword evidence="6 8" id="KW-0472">Membrane</keyword>
<sequence>MGEKLVLTARQYFIFDDMQLDAATANQLIGFSRIPWQLKSLFGVMSDALPISGMHRGPYMLLASLLGVIASFWLAITPTCSFTVCSAALLLLFCNVNFSMPDVMVDATVAERAKLAPERTADLQALCQGSFGVFGIPIALAKGNLLELGGARLLFALSIGTSCCVALPPLLGWLGERPKPSGCEQSRRLCRDLVSTLPRCRVLVAATLVGCFSCGIALIQLLVAPKYPEEVGLVTVLANLGLCAMVYLTMRPVDEVLARAVIFPFLQGALSPRSDIIFDWSHAPSATSPDHRCWSAAECAAGTAGALMVSVLNASTTGGGTVADDGSECAPRAAAAALVPPSGNTPSALPCGWALERHYPCLSPVLLAYVSVAGSVALVIGTVAYASCFQTWRFRSIIGLTQLVLAFASLTDWVWTSRLNLQLGIPDEFLVFGEEVFIDAIAVLNAQPFFIFAAKLCPPGVEASMFALFMGLSNFGSDAGRYLGSILLKYLGNPSKPGYEGIATYSFVKALMRALPVLLVPFLVPNGSPADSAAAMGAGINVTGGDDVDVDDGPATKPGAPRHQDAGAEQRHSHAKVGDVQYDLNDFKEAS</sequence>
<evidence type="ECO:0000256" key="7">
    <source>
        <dbReference type="SAM" id="MobiDB-lite"/>
    </source>
</evidence>
<proteinExistence type="inferred from homology"/>
<feature type="transmembrane region" description="Helical" evidence="8">
    <location>
        <begin position="202"/>
        <end position="224"/>
    </location>
</feature>
<dbReference type="InterPro" id="IPR036259">
    <property type="entry name" value="MFS_trans_sf"/>
</dbReference>
<evidence type="ECO:0000256" key="8">
    <source>
        <dbReference type="SAM" id="Phobius"/>
    </source>
</evidence>
<comment type="caution">
    <text evidence="9">The sequence shown here is derived from an EMBL/GenBank/DDBJ whole genome shotgun (WGS) entry which is preliminary data.</text>
</comment>